<evidence type="ECO:0000313" key="15">
    <source>
        <dbReference type="Proteomes" id="UP000507222"/>
    </source>
</evidence>
<evidence type="ECO:0000256" key="5">
    <source>
        <dbReference type="ARBA" id="ARBA00023015"/>
    </source>
</evidence>
<feature type="compositionally biased region" description="Polar residues" evidence="11">
    <location>
        <begin position="596"/>
        <end position="612"/>
    </location>
</feature>
<evidence type="ECO:0000256" key="4">
    <source>
        <dbReference type="ARBA" id="ARBA00022989"/>
    </source>
</evidence>
<keyword evidence="6" id="KW-0238">DNA-binding</keyword>
<feature type="domain" description="NAC" evidence="13">
    <location>
        <begin position="9"/>
        <end position="167"/>
    </location>
</feature>
<dbReference type="EMBL" id="CAEKDK010000005">
    <property type="protein sequence ID" value="CAB4280342.1"/>
    <property type="molecule type" value="Genomic_DNA"/>
</dbReference>
<sequence>MAVLSMDSLPLGFRFRPTDEELINHYLKLKINGRNSEVQVIPEIDVCKREPWDLPKLSVIKSDDQEWFFFCPRDRKYPNGHRSNRATDAGYWKATGKDRTIKSRQCKSASNSTGQVGMKKTLVFYRGRAPRGERTSWIMHEYRATQKDLDGTAPGQGAFVLCRLFHKPEEKADVLKYDEVEQTGLSPTTTKSSPDETSSDVVQETATPDMQGEKQSESIMRWWNDKSDNMSSDALPPVPGDSFMASDVEDPGAEETGIQGHLLKEENQVFDEPFSGQIDCKVFSPLQSLINSELEHYVGSPFTSDFGNYNNGFHFQDGTCEQDVAFPEFLDEFGINPYESSCEESTSQKNLVVGNETYLSGQSCMLQTTPPGNSCLDGAWDNTDTNIAQHDQEGRASGLYNKQFDAEDLLQKTSLGYYQASAQASLDNQKPIMGNMADNYFPPSAFAEQFPVSSVNDTFNSLDGSTSWKNFDNHSGDHGGRTAIKIRARHLQQLQNSGNFVDQGCAPRTLLLCVDKPSSGSIANGNMGDANYRKEEDEVQSTITEAREDIRQSPTSDEQEDEHAIFNNGEEFSSRKDSVNHGYDQVGRTRIRIKTRQPQQQSNSENYVTQGTAPRRIRLQMNISTGSVVDSNVRDRDDVEEDEVQSTNTDAREAIQQSHTSDEQEKEHAKINNKEELTSRKNSVNYGSDIVGITGIRIKARQPQQPLKSDESVTQGSAPRRIRLQMNPVADSNVGEPTPGKEDEVQSTINETRESTQKIPDSDEHDAECHLSKLEVNGKMAEDSPAEMVDKSRETAEEAPGKLKLRTGRDISLHSNHMGLSVASKALPKRRGLISTFVISVGIPLAVTLFIAFSGIWIASRS</sequence>
<evidence type="ECO:0000256" key="12">
    <source>
        <dbReference type="SAM" id="Phobius"/>
    </source>
</evidence>
<comment type="subcellular location">
    <subcellularLocation>
        <location evidence="2">Membrane</location>
        <topology evidence="2">Single-pass membrane protein</topology>
    </subcellularLocation>
    <subcellularLocation>
        <location evidence="1">Nucleus</location>
    </subcellularLocation>
</comment>
<gene>
    <name evidence="14" type="ORF">CURHAP_LOCUS33172</name>
</gene>
<dbReference type="GO" id="GO:0016020">
    <property type="term" value="C:membrane"/>
    <property type="evidence" value="ECO:0007669"/>
    <property type="project" value="UniProtKB-SubCell"/>
</dbReference>
<dbReference type="GO" id="GO:0000976">
    <property type="term" value="F:transcription cis-regulatory region binding"/>
    <property type="evidence" value="ECO:0007669"/>
    <property type="project" value="UniProtKB-ARBA"/>
</dbReference>
<organism evidence="14 15">
    <name type="scientific">Prunus armeniaca</name>
    <name type="common">Apricot</name>
    <name type="synonym">Armeniaca vulgaris</name>
    <dbReference type="NCBI Taxonomy" id="36596"/>
    <lineage>
        <taxon>Eukaryota</taxon>
        <taxon>Viridiplantae</taxon>
        <taxon>Streptophyta</taxon>
        <taxon>Embryophyta</taxon>
        <taxon>Tracheophyta</taxon>
        <taxon>Spermatophyta</taxon>
        <taxon>Magnoliopsida</taxon>
        <taxon>eudicotyledons</taxon>
        <taxon>Gunneridae</taxon>
        <taxon>Pentapetalae</taxon>
        <taxon>rosids</taxon>
        <taxon>fabids</taxon>
        <taxon>Rosales</taxon>
        <taxon>Rosaceae</taxon>
        <taxon>Amygdaloideae</taxon>
        <taxon>Amygdaleae</taxon>
        <taxon>Prunus</taxon>
    </lineage>
</organism>
<evidence type="ECO:0000256" key="2">
    <source>
        <dbReference type="ARBA" id="ARBA00004167"/>
    </source>
</evidence>
<feature type="region of interest" description="Disordered" evidence="11">
    <location>
        <begin position="175"/>
        <end position="215"/>
    </location>
</feature>
<dbReference type="PROSITE" id="PS51005">
    <property type="entry name" value="NAC"/>
    <property type="match status" value="1"/>
</dbReference>
<dbReference type="SUPFAM" id="SSF101941">
    <property type="entry name" value="NAC domain"/>
    <property type="match status" value="1"/>
</dbReference>
<dbReference type="InterPro" id="IPR003441">
    <property type="entry name" value="NAC-dom"/>
</dbReference>
<dbReference type="Gene3D" id="2.170.150.80">
    <property type="entry name" value="NAC domain"/>
    <property type="match status" value="1"/>
</dbReference>
<feature type="compositionally biased region" description="Polar residues" evidence="11">
    <location>
        <begin position="183"/>
        <end position="208"/>
    </location>
</feature>
<dbReference type="PANTHER" id="PTHR31744">
    <property type="entry name" value="PROTEIN CUP-SHAPED COTYLEDON 2-RELATED"/>
    <property type="match status" value="1"/>
</dbReference>
<keyword evidence="8" id="KW-0010">Activator</keyword>
<protein>
    <recommendedName>
        <fullName evidence="13">NAC domain-containing protein</fullName>
    </recommendedName>
</protein>
<dbReference type="GO" id="GO:0006355">
    <property type="term" value="P:regulation of DNA-templated transcription"/>
    <property type="evidence" value="ECO:0007669"/>
    <property type="project" value="InterPro"/>
</dbReference>
<evidence type="ECO:0000256" key="11">
    <source>
        <dbReference type="SAM" id="MobiDB-lite"/>
    </source>
</evidence>
<name>A0A6J5UWG3_PRUAR</name>
<keyword evidence="9" id="KW-0804">Transcription</keyword>
<evidence type="ECO:0000256" key="6">
    <source>
        <dbReference type="ARBA" id="ARBA00023125"/>
    </source>
</evidence>
<evidence type="ECO:0000256" key="10">
    <source>
        <dbReference type="ARBA" id="ARBA00023242"/>
    </source>
</evidence>
<dbReference type="Pfam" id="PF02365">
    <property type="entry name" value="NAM"/>
    <property type="match status" value="1"/>
</dbReference>
<dbReference type="Proteomes" id="UP000507222">
    <property type="component" value="Unassembled WGS sequence"/>
</dbReference>
<dbReference type="AlphaFoldDB" id="A0A6J5UWG3"/>
<dbReference type="PANTHER" id="PTHR31744:SF216">
    <property type="entry name" value="NAC TRANSCRIPTION FACTOR"/>
    <property type="match status" value="1"/>
</dbReference>
<evidence type="ECO:0000313" key="14">
    <source>
        <dbReference type="EMBL" id="CAB4280342.1"/>
    </source>
</evidence>
<evidence type="ECO:0000256" key="9">
    <source>
        <dbReference type="ARBA" id="ARBA00023163"/>
    </source>
</evidence>
<keyword evidence="3 12" id="KW-0812">Transmembrane</keyword>
<feature type="transmembrane region" description="Helical" evidence="12">
    <location>
        <begin position="833"/>
        <end position="859"/>
    </location>
</feature>
<feature type="compositionally biased region" description="Polar residues" evidence="11">
    <location>
        <begin position="645"/>
        <end position="659"/>
    </location>
</feature>
<dbReference type="InterPro" id="IPR036093">
    <property type="entry name" value="NAC_dom_sf"/>
</dbReference>
<evidence type="ECO:0000256" key="1">
    <source>
        <dbReference type="ARBA" id="ARBA00004123"/>
    </source>
</evidence>
<proteinExistence type="predicted"/>
<keyword evidence="10" id="KW-0539">Nucleus</keyword>
<dbReference type="GO" id="GO:0005634">
    <property type="term" value="C:nucleus"/>
    <property type="evidence" value="ECO:0007669"/>
    <property type="project" value="UniProtKB-SubCell"/>
</dbReference>
<reference evidence="14 15" key="1">
    <citation type="submission" date="2020-05" db="EMBL/GenBank/DDBJ databases">
        <authorList>
            <person name="Campoy J."/>
            <person name="Schneeberger K."/>
            <person name="Spophaly S."/>
        </authorList>
    </citation>
    <scope>NUCLEOTIDE SEQUENCE [LARGE SCALE GENOMIC DNA]</scope>
    <source>
        <strain evidence="14">PruArmRojPasFocal</strain>
    </source>
</reference>
<feature type="region of interest" description="Disordered" evidence="11">
    <location>
        <begin position="568"/>
        <end position="680"/>
    </location>
</feature>
<dbReference type="FunFam" id="2.170.150.80:FF:000002">
    <property type="entry name" value="Nac domain-containing protein 86"/>
    <property type="match status" value="1"/>
</dbReference>
<evidence type="ECO:0000259" key="13">
    <source>
        <dbReference type="PROSITE" id="PS51005"/>
    </source>
</evidence>
<accession>A0A6J5UWG3</accession>
<keyword evidence="7 12" id="KW-0472">Membrane</keyword>
<keyword evidence="5" id="KW-0805">Transcription regulation</keyword>
<evidence type="ECO:0000256" key="7">
    <source>
        <dbReference type="ARBA" id="ARBA00023136"/>
    </source>
</evidence>
<keyword evidence="4 12" id="KW-1133">Transmembrane helix</keyword>
<feature type="compositionally biased region" description="Basic and acidic residues" evidence="11">
    <location>
        <begin position="660"/>
        <end position="679"/>
    </location>
</feature>
<evidence type="ECO:0000256" key="8">
    <source>
        <dbReference type="ARBA" id="ARBA00023159"/>
    </source>
</evidence>
<evidence type="ECO:0000256" key="3">
    <source>
        <dbReference type="ARBA" id="ARBA00022692"/>
    </source>
</evidence>